<feature type="domain" description="NTP pyrophosphohydrolase MazG-like" evidence="1">
    <location>
        <begin position="19"/>
        <end position="68"/>
    </location>
</feature>
<dbReference type="GO" id="GO:0046076">
    <property type="term" value="P:dTTP catabolic process"/>
    <property type="evidence" value="ECO:0007669"/>
    <property type="project" value="TreeGrafter"/>
</dbReference>
<accession>A0A382N660</accession>
<dbReference type="CDD" id="cd11528">
    <property type="entry name" value="NTP-PPase_MazG_Nterm"/>
    <property type="match status" value="1"/>
</dbReference>
<dbReference type="EMBL" id="UINC01098211">
    <property type="protein sequence ID" value="SVC56556.1"/>
    <property type="molecule type" value="Genomic_DNA"/>
</dbReference>
<dbReference type="Pfam" id="PF03819">
    <property type="entry name" value="MazG"/>
    <property type="match status" value="1"/>
</dbReference>
<dbReference type="GO" id="GO:0006203">
    <property type="term" value="P:dGTP catabolic process"/>
    <property type="evidence" value="ECO:0007669"/>
    <property type="project" value="TreeGrafter"/>
</dbReference>
<reference evidence="2" key="1">
    <citation type="submission" date="2018-05" db="EMBL/GenBank/DDBJ databases">
        <authorList>
            <person name="Lanie J.A."/>
            <person name="Ng W.-L."/>
            <person name="Kazmierczak K.M."/>
            <person name="Andrzejewski T.M."/>
            <person name="Davidsen T.M."/>
            <person name="Wayne K.J."/>
            <person name="Tettelin H."/>
            <person name="Glass J.I."/>
            <person name="Rusch D."/>
            <person name="Podicherti R."/>
            <person name="Tsui H.-C.T."/>
            <person name="Winkler M.E."/>
        </authorList>
    </citation>
    <scope>NUCLEOTIDE SEQUENCE</scope>
</reference>
<evidence type="ECO:0000259" key="1">
    <source>
        <dbReference type="Pfam" id="PF03819"/>
    </source>
</evidence>
<name>A0A382N660_9ZZZZ</name>
<dbReference type="Gene3D" id="1.10.287.1080">
    <property type="entry name" value="MazG-like"/>
    <property type="match status" value="1"/>
</dbReference>
<dbReference type="PANTHER" id="PTHR30522:SF0">
    <property type="entry name" value="NUCLEOSIDE TRIPHOSPHATE PYROPHOSPHOHYDROLASE"/>
    <property type="match status" value="1"/>
</dbReference>
<proteinExistence type="predicted"/>
<feature type="non-terminal residue" evidence="2">
    <location>
        <position position="69"/>
    </location>
</feature>
<dbReference type="InterPro" id="IPR004518">
    <property type="entry name" value="MazG-like_dom"/>
</dbReference>
<dbReference type="GO" id="GO:0046052">
    <property type="term" value="P:UTP catabolic process"/>
    <property type="evidence" value="ECO:0007669"/>
    <property type="project" value="TreeGrafter"/>
</dbReference>
<dbReference type="InterPro" id="IPR048015">
    <property type="entry name" value="NTP-PPase_MazG-like_N"/>
</dbReference>
<dbReference type="InterPro" id="IPR011551">
    <property type="entry name" value="NTP_PyrPHydrolase_MazG"/>
</dbReference>
<organism evidence="2">
    <name type="scientific">marine metagenome</name>
    <dbReference type="NCBI Taxonomy" id="408172"/>
    <lineage>
        <taxon>unclassified sequences</taxon>
        <taxon>metagenomes</taxon>
        <taxon>ecological metagenomes</taxon>
    </lineage>
</organism>
<dbReference type="PANTHER" id="PTHR30522">
    <property type="entry name" value="NUCLEOSIDE TRIPHOSPHATE PYROPHOSPHOHYDROLASE"/>
    <property type="match status" value="1"/>
</dbReference>
<sequence>MEVLRRLRAPEGCPWDREQTAESLIPYLLEETYEIIEAIEEGDAETLKEELGDLTLHILFQSELAREAG</sequence>
<dbReference type="SUPFAM" id="SSF101386">
    <property type="entry name" value="all-alpha NTP pyrophosphatases"/>
    <property type="match status" value="1"/>
</dbReference>
<dbReference type="AlphaFoldDB" id="A0A382N660"/>
<dbReference type="GO" id="GO:0046081">
    <property type="term" value="P:dUTP catabolic process"/>
    <property type="evidence" value="ECO:0007669"/>
    <property type="project" value="TreeGrafter"/>
</dbReference>
<dbReference type="GO" id="GO:0047429">
    <property type="term" value="F:nucleoside triphosphate diphosphatase activity"/>
    <property type="evidence" value="ECO:0007669"/>
    <property type="project" value="TreeGrafter"/>
</dbReference>
<dbReference type="GO" id="GO:0046061">
    <property type="term" value="P:dATP catabolic process"/>
    <property type="evidence" value="ECO:0007669"/>
    <property type="project" value="TreeGrafter"/>
</dbReference>
<dbReference type="GO" id="GO:0046047">
    <property type="term" value="P:TTP catabolic process"/>
    <property type="evidence" value="ECO:0007669"/>
    <property type="project" value="TreeGrafter"/>
</dbReference>
<evidence type="ECO:0000313" key="2">
    <source>
        <dbReference type="EMBL" id="SVC56556.1"/>
    </source>
</evidence>
<protein>
    <recommendedName>
        <fullName evidence="1">NTP pyrophosphohydrolase MazG-like domain-containing protein</fullName>
    </recommendedName>
</protein>
<gene>
    <name evidence="2" type="ORF">METZ01_LOCUS309410</name>
</gene>